<dbReference type="Proteomes" id="UP001485043">
    <property type="component" value="Unassembled WGS sequence"/>
</dbReference>
<gene>
    <name evidence="3" type="ORF">WJX84_005711</name>
</gene>
<proteinExistence type="predicted"/>
<reference evidence="3 4" key="1">
    <citation type="journal article" date="2024" name="Nat. Commun.">
        <title>Phylogenomics reveals the evolutionary origins of lichenization in chlorophyte algae.</title>
        <authorList>
            <person name="Puginier C."/>
            <person name="Libourel C."/>
            <person name="Otte J."/>
            <person name="Skaloud P."/>
            <person name="Haon M."/>
            <person name="Grisel S."/>
            <person name="Petersen M."/>
            <person name="Berrin J.G."/>
            <person name="Delaux P.M."/>
            <person name="Dal Grande F."/>
            <person name="Keller J."/>
        </authorList>
    </citation>
    <scope>NUCLEOTIDE SEQUENCE [LARGE SCALE GENOMIC DNA]</scope>
    <source>
        <strain evidence="3 4">SAG 2523</strain>
    </source>
</reference>
<dbReference type="EMBL" id="JALJOV010000681">
    <property type="protein sequence ID" value="KAK9861919.1"/>
    <property type="molecule type" value="Genomic_DNA"/>
</dbReference>
<organism evidence="3 4">
    <name type="scientific">Apatococcus fuscideae</name>
    <dbReference type="NCBI Taxonomy" id="2026836"/>
    <lineage>
        <taxon>Eukaryota</taxon>
        <taxon>Viridiplantae</taxon>
        <taxon>Chlorophyta</taxon>
        <taxon>core chlorophytes</taxon>
        <taxon>Trebouxiophyceae</taxon>
        <taxon>Chlorellales</taxon>
        <taxon>Chlorellaceae</taxon>
        <taxon>Apatococcus</taxon>
    </lineage>
</organism>
<evidence type="ECO:0000256" key="1">
    <source>
        <dbReference type="SAM" id="MobiDB-lite"/>
    </source>
</evidence>
<sequence length="205" mass="22838">MFASNDRTTKGYSHPEDEAGKRSLNDLSSSMRDVEVPFATAGPPSTFQRLKKELMQNWWLWGSVAFAVILISSLVIFRNSLYTKTGYGLPFLAVKENAAEACATQCKDEASALQSSKEKLDEAKLREMYDECYTKCVAEETKEVAEERESFKKEEEQFEKEIEEKEQKKSGKSKTLGEAATEMVDDLKAADSKTTTAATVAATTP</sequence>
<feature type="compositionally biased region" description="Basic and acidic residues" evidence="1">
    <location>
        <begin position="146"/>
        <end position="169"/>
    </location>
</feature>
<name>A0AAW1SX68_9CHLO</name>
<evidence type="ECO:0000313" key="3">
    <source>
        <dbReference type="EMBL" id="KAK9861919.1"/>
    </source>
</evidence>
<feature type="transmembrane region" description="Helical" evidence="2">
    <location>
        <begin position="58"/>
        <end position="77"/>
    </location>
</feature>
<evidence type="ECO:0000256" key="2">
    <source>
        <dbReference type="SAM" id="Phobius"/>
    </source>
</evidence>
<feature type="region of interest" description="Disordered" evidence="1">
    <location>
        <begin position="1"/>
        <end position="23"/>
    </location>
</feature>
<keyword evidence="2" id="KW-1133">Transmembrane helix</keyword>
<dbReference type="AlphaFoldDB" id="A0AAW1SX68"/>
<feature type="compositionally biased region" description="Low complexity" evidence="1">
    <location>
        <begin position="192"/>
        <end position="205"/>
    </location>
</feature>
<comment type="caution">
    <text evidence="3">The sequence shown here is derived from an EMBL/GenBank/DDBJ whole genome shotgun (WGS) entry which is preliminary data.</text>
</comment>
<evidence type="ECO:0000313" key="4">
    <source>
        <dbReference type="Proteomes" id="UP001485043"/>
    </source>
</evidence>
<protein>
    <submittedName>
        <fullName evidence="3">Uncharacterized protein</fullName>
    </submittedName>
</protein>
<feature type="region of interest" description="Disordered" evidence="1">
    <location>
        <begin position="146"/>
        <end position="205"/>
    </location>
</feature>
<keyword evidence="2" id="KW-0472">Membrane</keyword>
<feature type="compositionally biased region" description="Basic and acidic residues" evidence="1">
    <location>
        <begin position="7"/>
        <end position="23"/>
    </location>
</feature>
<keyword evidence="2" id="KW-0812">Transmembrane</keyword>
<keyword evidence="4" id="KW-1185">Reference proteome</keyword>
<accession>A0AAW1SX68</accession>